<name>A0A3E1NCC2_9BACT</name>
<comment type="caution">
    <text evidence="1">The sequence shown here is derived from an EMBL/GenBank/DDBJ whole genome shotgun (WGS) entry which is preliminary data.</text>
</comment>
<reference evidence="1 2" key="1">
    <citation type="submission" date="2018-08" db="EMBL/GenBank/DDBJ databases">
        <title>Chitinophagaceae sp. K23C18032701, a novel bacterium isolated from forest soil.</title>
        <authorList>
            <person name="Wang C."/>
        </authorList>
    </citation>
    <scope>NUCLEOTIDE SEQUENCE [LARGE SCALE GENOMIC DNA]</scope>
    <source>
        <strain evidence="1 2">K23C18032701</strain>
    </source>
</reference>
<evidence type="ECO:0000313" key="2">
    <source>
        <dbReference type="Proteomes" id="UP000261284"/>
    </source>
</evidence>
<proteinExistence type="predicted"/>
<keyword evidence="2" id="KW-1185">Reference proteome</keyword>
<dbReference type="AlphaFoldDB" id="A0A3E1NCC2"/>
<gene>
    <name evidence="1" type="ORF">DXN05_24305</name>
</gene>
<evidence type="ECO:0008006" key="3">
    <source>
        <dbReference type="Google" id="ProtNLM"/>
    </source>
</evidence>
<dbReference type="Proteomes" id="UP000261284">
    <property type="component" value="Unassembled WGS sequence"/>
</dbReference>
<evidence type="ECO:0000313" key="1">
    <source>
        <dbReference type="EMBL" id="RFM25603.1"/>
    </source>
</evidence>
<organism evidence="1 2">
    <name type="scientific">Deminuibacter soli</name>
    <dbReference type="NCBI Taxonomy" id="2291815"/>
    <lineage>
        <taxon>Bacteria</taxon>
        <taxon>Pseudomonadati</taxon>
        <taxon>Bacteroidota</taxon>
        <taxon>Chitinophagia</taxon>
        <taxon>Chitinophagales</taxon>
        <taxon>Chitinophagaceae</taxon>
        <taxon>Deminuibacter</taxon>
    </lineage>
</organism>
<dbReference type="RefSeq" id="WP_116849916.1">
    <property type="nucleotide sequence ID" value="NZ_QTJU01000019.1"/>
</dbReference>
<dbReference type="OrthoDB" id="1090702at2"/>
<protein>
    <recommendedName>
        <fullName evidence="3">Type VI secretion system baseplate subunit TssK</fullName>
    </recommendedName>
</protein>
<accession>A0A3E1NCC2</accession>
<dbReference type="EMBL" id="QTJU01000019">
    <property type="protein sequence ID" value="RFM25603.1"/>
    <property type="molecule type" value="Genomic_DNA"/>
</dbReference>
<sequence length="386" mass="44289">MLFPVKHHAVNWIDGMKISRQHFIDTDKHVADSLRDTASAFLHNYDYGLLPPFRGNRLASDFEISERVTGQIEIRLRQCNAITAGGCRIDLPLLEYGHQLIHQFTSDDTASQEDPAAVAYYYVVLSVNPFDKVPAGDPDPAEMPPRHPYAAKQYQLMVVPAAQINSGELGVHHLVIGQLNKQYGRFSVSEQYIPPCAAITSHPELIRYYERFSALLNDIQLNSFKIIDKITSRDTIQSLAKNVRLLCEHMLNFIAQVFYTYRNVAHQQPPVVVAGYFSNLAHIFYTTLHYSGAREKEELLKYFYEWKDVTPGNFEELLARTIDLVYDHHQIQQSMDQIAHFLQVLAALWSKLSSLEFIGQRRENIVVAEQQVVQQTQARRTWTLLD</sequence>